<dbReference type="RefSeq" id="XP_053016891.1">
    <property type="nucleotide sequence ID" value="XM_053165728.1"/>
</dbReference>
<sequence length="155" mass="17323">MAIQGCLYILTISQQIYAYSPDTGVKGPRFVLHLCPKVNQDTRNQLKPSNLINFSGIIAGLKVQSLHIILIGDLKVIQQYPQILALDPEAENSSVFVCEFQPVQSHPLALDLNNVYHVHAYITKTSNGIIQLKVTHMFDYKLSLHISAKGLETRP</sequence>
<dbReference type="Proteomes" id="UP001164743">
    <property type="component" value="Chromosome 1A"/>
</dbReference>
<gene>
    <name evidence="1" type="ORF">PtA15_1A676</name>
</gene>
<dbReference type="EMBL" id="CP110421">
    <property type="protein sequence ID" value="WAQ81336.1"/>
    <property type="molecule type" value="Genomic_DNA"/>
</dbReference>
<protein>
    <submittedName>
        <fullName evidence="1">Uncharacterized protein</fullName>
    </submittedName>
</protein>
<proteinExistence type="predicted"/>
<evidence type="ECO:0000313" key="2">
    <source>
        <dbReference type="Proteomes" id="UP001164743"/>
    </source>
</evidence>
<name>A0ABY7C837_9BASI</name>
<reference evidence="1" key="1">
    <citation type="submission" date="2022-10" db="EMBL/GenBank/DDBJ databases">
        <title>Puccinia triticina Genome sequencing and assembly.</title>
        <authorList>
            <person name="Li C."/>
        </authorList>
    </citation>
    <scope>NUCLEOTIDE SEQUENCE</scope>
    <source>
        <strain evidence="1">Pt15</strain>
    </source>
</reference>
<accession>A0ABY7C837</accession>
<evidence type="ECO:0000313" key="1">
    <source>
        <dbReference type="EMBL" id="WAQ81336.1"/>
    </source>
</evidence>
<keyword evidence="2" id="KW-1185">Reference proteome</keyword>
<organism evidence="1 2">
    <name type="scientific">Puccinia triticina</name>
    <dbReference type="NCBI Taxonomy" id="208348"/>
    <lineage>
        <taxon>Eukaryota</taxon>
        <taxon>Fungi</taxon>
        <taxon>Dikarya</taxon>
        <taxon>Basidiomycota</taxon>
        <taxon>Pucciniomycotina</taxon>
        <taxon>Pucciniomycetes</taxon>
        <taxon>Pucciniales</taxon>
        <taxon>Pucciniaceae</taxon>
        <taxon>Puccinia</taxon>
    </lineage>
</organism>
<dbReference type="GeneID" id="77806623"/>